<dbReference type="InterPro" id="IPR029052">
    <property type="entry name" value="Metallo-depent_PP-like"/>
</dbReference>
<feature type="domain" description="Calcineurin-like phosphoesterase" evidence="4">
    <location>
        <begin position="160"/>
        <end position="341"/>
    </location>
</feature>
<keyword evidence="3" id="KW-0812">Transmembrane</keyword>
<evidence type="ECO:0000313" key="7">
    <source>
        <dbReference type="Proteomes" id="UP000065822"/>
    </source>
</evidence>
<dbReference type="EC" id="3.1.-.-" evidence="6"/>
<evidence type="ECO:0000313" key="6">
    <source>
        <dbReference type="EMBL" id="SNV16873.1"/>
    </source>
</evidence>
<feature type="transmembrane region" description="Helical" evidence="3">
    <location>
        <begin position="6"/>
        <end position="28"/>
    </location>
</feature>
<dbReference type="PANTHER" id="PTHR31302">
    <property type="entry name" value="TRANSMEMBRANE PROTEIN WITH METALLOPHOSPHOESTERASE DOMAIN-RELATED"/>
    <property type="match status" value="1"/>
</dbReference>
<dbReference type="RefSeq" id="WP_066430341.1">
    <property type="nucleotide sequence ID" value="NZ_CP014227.1"/>
</dbReference>
<reference evidence="5 7" key="1">
    <citation type="submission" date="2016-02" db="EMBL/GenBank/DDBJ databases">
        <authorList>
            <person name="Holder M.E."/>
            <person name="Ajami N.J."/>
            <person name="Petrosino J.F."/>
        </authorList>
    </citation>
    <scope>NUCLEOTIDE SEQUENCE [LARGE SCALE GENOMIC DNA]</scope>
    <source>
        <strain evidence="5 7">CCUG 32990</strain>
    </source>
</reference>
<dbReference type="GO" id="GO:0046872">
    <property type="term" value="F:metal ion binding"/>
    <property type="evidence" value="ECO:0007669"/>
    <property type="project" value="UniProtKB-KW"/>
</dbReference>
<keyword evidence="3" id="KW-0472">Membrane</keyword>
<sequence>MIQVFFIIICVVYLGITLYASQILSVFSFPKYAKYIFFLVSLLILALTIYFWYNRNKSTWEGYRQYALAALATWLIVCTVISLFLFLEDVFRIGKALTNHNYSIKQLPSRRRFISLIGLGIAAIPFSSILYGIFKWKYNYKVWKYTLYFENLPKSFDGYKITQISDIHCGSFDNYEKIRYGIDFINAQQSDVIFFTGDLVNNWASELDLWKNLFKKLLAKDGVYSILGNHDYGDYYDWDSQEEKKQNLQTIIDTQRNELGWDLLLNEHRHLEKNGDKIAIIGVQNWGRGRFSKYGDLDKAMEDVSDDEFKILLSHDPSHFEDIVLPENKNIQLTLSGHTHGMQCGIEIPNFIKWSPAQWVYKYWGGMYKEGDKYLNVNRGFGYHALPARIGMPPEITVIELRCKS</sequence>
<evidence type="ECO:0000256" key="1">
    <source>
        <dbReference type="ARBA" id="ARBA00022723"/>
    </source>
</evidence>
<evidence type="ECO:0000313" key="8">
    <source>
        <dbReference type="Proteomes" id="UP000215539"/>
    </source>
</evidence>
<keyword evidence="7" id="KW-1185">Reference proteome</keyword>
<evidence type="ECO:0000256" key="2">
    <source>
        <dbReference type="ARBA" id="ARBA00022801"/>
    </source>
</evidence>
<dbReference type="Proteomes" id="UP000215539">
    <property type="component" value="Chromosome 1"/>
</dbReference>
<feature type="transmembrane region" description="Helical" evidence="3">
    <location>
        <begin position="113"/>
        <end position="134"/>
    </location>
</feature>
<evidence type="ECO:0000313" key="5">
    <source>
        <dbReference type="EMBL" id="AMD85595.1"/>
    </source>
</evidence>
<dbReference type="Pfam" id="PF00149">
    <property type="entry name" value="Metallophos"/>
    <property type="match status" value="1"/>
</dbReference>
<name>A0AAX2H1L4_9FLAO</name>
<dbReference type="InterPro" id="IPR051158">
    <property type="entry name" value="Metallophosphoesterase_sf"/>
</dbReference>
<dbReference type="GO" id="GO:0016020">
    <property type="term" value="C:membrane"/>
    <property type="evidence" value="ECO:0007669"/>
    <property type="project" value="GOC"/>
</dbReference>
<keyword evidence="3" id="KW-1133">Transmembrane helix</keyword>
<dbReference type="AlphaFoldDB" id="A0AAX2H1L4"/>
<dbReference type="EMBL" id="CP014227">
    <property type="protein sequence ID" value="AMD85595.1"/>
    <property type="molecule type" value="Genomic_DNA"/>
</dbReference>
<organism evidence="6 8">
    <name type="scientific">Capnocytophaga haemolytica</name>
    <dbReference type="NCBI Taxonomy" id="45243"/>
    <lineage>
        <taxon>Bacteria</taxon>
        <taxon>Pseudomonadati</taxon>
        <taxon>Bacteroidota</taxon>
        <taxon>Flavobacteriia</taxon>
        <taxon>Flavobacteriales</taxon>
        <taxon>Flavobacteriaceae</taxon>
        <taxon>Capnocytophaga</taxon>
    </lineage>
</organism>
<keyword evidence="1" id="KW-0479">Metal-binding</keyword>
<dbReference type="CDD" id="cd07385">
    <property type="entry name" value="MPP_YkuE_C"/>
    <property type="match status" value="1"/>
</dbReference>
<dbReference type="SUPFAM" id="SSF56300">
    <property type="entry name" value="Metallo-dependent phosphatases"/>
    <property type="match status" value="1"/>
</dbReference>
<dbReference type="KEGG" id="chg:AXF12_08775"/>
<dbReference type="Proteomes" id="UP000065822">
    <property type="component" value="Chromosome"/>
</dbReference>
<reference evidence="6 8" key="2">
    <citation type="submission" date="2017-06" db="EMBL/GenBank/DDBJ databases">
        <authorList>
            <consortium name="Pathogen Informatics"/>
        </authorList>
    </citation>
    <scope>NUCLEOTIDE SEQUENCE [LARGE SCALE GENOMIC DNA]</scope>
    <source>
        <strain evidence="6 8">NCTC12947</strain>
    </source>
</reference>
<proteinExistence type="predicted"/>
<protein>
    <submittedName>
        <fullName evidence="5 6">Phosphoesterase</fullName>
        <ecNumber evidence="6">3.1.-.-</ecNumber>
    </submittedName>
</protein>
<gene>
    <name evidence="5" type="ORF">AXF12_08775</name>
    <name evidence="6" type="ORF">SAMEA44541418_02408</name>
</gene>
<dbReference type="EMBL" id="LT906449">
    <property type="protein sequence ID" value="SNV16873.1"/>
    <property type="molecule type" value="Genomic_DNA"/>
</dbReference>
<dbReference type="GO" id="GO:0008758">
    <property type="term" value="F:UDP-2,3-diacylglucosamine hydrolase activity"/>
    <property type="evidence" value="ECO:0007669"/>
    <property type="project" value="TreeGrafter"/>
</dbReference>
<dbReference type="GO" id="GO:0009245">
    <property type="term" value="P:lipid A biosynthetic process"/>
    <property type="evidence" value="ECO:0007669"/>
    <property type="project" value="TreeGrafter"/>
</dbReference>
<keyword evidence="2 6" id="KW-0378">Hydrolase</keyword>
<feature type="transmembrane region" description="Helical" evidence="3">
    <location>
        <begin position="65"/>
        <end position="87"/>
    </location>
</feature>
<accession>A0AAX2H1L4</accession>
<dbReference type="Gene3D" id="3.60.21.10">
    <property type="match status" value="1"/>
</dbReference>
<evidence type="ECO:0000256" key="3">
    <source>
        <dbReference type="SAM" id="Phobius"/>
    </source>
</evidence>
<evidence type="ECO:0000259" key="4">
    <source>
        <dbReference type="Pfam" id="PF00149"/>
    </source>
</evidence>
<dbReference type="InterPro" id="IPR004843">
    <property type="entry name" value="Calcineurin-like_PHP"/>
</dbReference>
<feature type="transmembrane region" description="Helical" evidence="3">
    <location>
        <begin position="35"/>
        <end position="53"/>
    </location>
</feature>
<dbReference type="PANTHER" id="PTHR31302:SF31">
    <property type="entry name" value="PHOSPHODIESTERASE YAEI"/>
    <property type="match status" value="1"/>
</dbReference>